<evidence type="ECO:0000313" key="7">
    <source>
        <dbReference type="EMBL" id="MBT1701592.1"/>
    </source>
</evidence>
<dbReference type="Proteomes" id="UP001319200">
    <property type="component" value="Unassembled WGS sequence"/>
</dbReference>
<keyword evidence="8" id="KW-1185">Reference proteome</keyword>
<dbReference type="Gene3D" id="1.25.40.390">
    <property type="match status" value="1"/>
</dbReference>
<protein>
    <submittedName>
        <fullName evidence="7">RagB/SusD family nutrient uptake outer membrane protein</fullName>
    </submittedName>
</protein>
<proteinExistence type="inferred from homology"/>
<evidence type="ECO:0000256" key="5">
    <source>
        <dbReference type="ARBA" id="ARBA00023237"/>
    </source>
</evidence>
<feature type="non-terminal residue" evidence="7">
    <location>
        <position position="1"/>
    </location>
</feature>
<evidence type="ECO:0000256" key="4">
    <source>
        <dbReference type="ARBA" id="ARBA00023136"/>
    </source>
</evidence>
<evidence type="ECO:0000256" key="1">
    <source>
        <dbReference type="ARBA" id="ARBA00004442"/>
    </source>
</evidence>
<accession>A0AAP2DV69</accession>
<evidence type="ECO:0000259" key="6">
    <source>
        <dbReference type="Pfam" id="PF07980"/>
    </source>
</evidence>
<evidence type="ECO:0000256" key="2">
    <source>
        <dbReference type="ARBA" id="ARBA00006275"/>
    </source>
</evidence>
<evidence type="ECO:0000313" key="8">
    <source>
        <dbReference type="Proteomes" id="UP001319200"/>
    </source>
</evidence>
<organism evidence="7 8">
    <name type="scientific">Chryseosolibacter histidini</name>
    <dbReference type="NCBI Taxonomy" id="2782349"/>
    <lineage>
        <taxon>Bacteria</taxon>
        <taxon>Pseudomonadati</taxon>
        <taxon>Bacteroidota</taxon>
        <taxon>Cytophagia</taxon>
        <taxon>Cytophagales</taxon>
        <taxon>Chryseotaleaceae</taxon>
        <taxon>Chryseosolibacter</taxon>
    </lineage>
</organism>
<name>A0AAP2DV69_9BACT</name>
<keyword evidence="3" id="KW-0732">Signal</keyword>
<comment type="similarity">
    <text evidence="2">Belongs to the SusD family.</text>
</comment>
<dbReference type="SUPFAM" id="SSF48452">
    <property type="entry name" value="TPR-like"/>
    <property type="match status" value="1"/>
</dbReference>
<dbReference type="EMBL" id="JAHESF010000084">
    <property type="protein sequence ID" value="MBT1701592.1"/>
    <property type="molecule type" value="Genomic_DNA"/>
</dbReference>
<dbReference type="AlphaFoldDB" id="A0AAP2DV69"/>
<dbReference type="GO" id="GO:0009279">
    <property type="term" value="C:cell outer membrane"/>
    <property type="evidence" value="ECO:0007669"/>
    <property type="project" value="UniProtKB-SubCell"/>
</dbReference>
<comment type="caution">
    <text evidence="7">The sequence shown here is derived from an EMBL/GenBank/DDBJ whole genome shotgun (WGS) entry which is preliminary data.</text>
</comment>
<dbReference type="Pfam" id="PF07980">
    <property type="entry name" value="SusD_RagB"/>
    <property type="match status" value="1"/>
</dbReference>
<evidence type="ECO:0000256" key="3">
    <source>
        <dbReference type="ARBA" id="ARBA00022729"/>
    </source>
</evidence>
<dbReference type="InterPro" id="IPR011990">
    <property type="entry name" value="TPR-like_helical_dom_sf"/>
</dbReference>
<keyword evidence="4" id="KW-0472">Membrane</keyword>
<comment type="subcellular location">
    <subcellularLocation>
        <location evidence="1">Cell outer membrane</location>
    </subcellularLocation>
</comment>
<sequence>EWQVRAEFCEIEANAEVIWANTNSRASDIQRWAMAMITPATSGSGPKSILGVTNKMVEMFYTDKGVPITEAKQADWNYNDRLSLKTAGVNDRFYIKQGERTVALHFKREPRFYAFVGFDRGIWFGNWSGNYDAKKTIYHVATRKGETAARQGISNYCITGNYAKKLVHLQTAGAQSDGNVTGANMNVYPWPEIRLADLYLMYAEALNEVNGYSTETTRWINLVRERASLPTVEESWTNYSTDPSKYTTKEGLREIIQQERAIELMFEGHRYWDLKRWKKAHVALNQPIRAWDITQDKPEAYYTEILLANQRFYMRDYFFPIEISEMQINRNLIQNPGW</sequence>
<feature type="domain" description="RagB/SusD" evidence="6">
    <location>
        <begin position="16"/>
        <end position="338"/>
    </location>
</feature>
<dbReference type="RefSeq" id="WP_254170272.1">
    <property type="nucleotide sequence ID" value="NZ_JAHESF010000084.1"/>
</dbReference>
<dbReference type="InterPro" id="IPR012944">
    <property type="entry name" value="SusD_RagB_dom"/>
</dbReference>
<gene>
    <name evidence="7" type="ORF">KK083_32160</name>
</gene>
<reference evidence="7 8" key="1">
    <citation type="submission" date="2021-05" db="EMBL/GenBank/DDBJ databases">
        <title>A Polyphasic approach of four new species of the genus Ohtaekwangia: Ohtaekwangia histidinii sp. nov., Ohtaekwangia cretensis sp. nov., Ohtaekwangia indiensis sp. nov., Ohtaekwangia reichenbachii sp. nov. from diverse environment.</title>
        <authorList>
            <person name="Octaviana S."/>
        </authorList>
    </citation>
    <scope>NUCLEOTIDE SEQUENCE [LARGE SCALE GENOMIC DNA]</scope>
    <source>
        <strain evidence="7 8">PWU4</strain>
    </source>
</reference>
<keyword evidence="5" id="KW-0998">Cell outer membrane</keyword>